<dbReference type="InterPro" id="IPR025359">
    <property type="entry name" value="SduA_C"/>
</dbReference>
<dbReference type="Pfam" id="PF14082">
    <property type="entry name" value="SduA_C"/>
    <property type="match status" value="1"/>
</dbReference>
<dbReference type="EMBL" id="CP028901">
    <property type="protein sequence ID" value="AWB34714.1"/>
    <property type="molecule type" value="Genomic_DNA"/>
</dbReference>
<dbReference type="AlphaFoldDB" id="A0A2R4XLR4"/>
<protein>
    <submittedName>
        <fullName evidence="2">DUF4263 domain-containing protein</fullName>
    </submittedName>
</protein>
<organism evidence="2 3">
    <name type="scientific">Orrella marina</name>
    <dbReference type="NCBI Taxonomy" id="2163011"/>
    <lineage>
        <taxon>Bacteria</taxon>
        <taxon>Pseudomonadati</taxon>
        <taxon>Pseudomonadota</taxon>
        <taxon>Betaproteobacteria</taxon>
        <taxon>Burkholderiales</taxon>
        <taxon>Alcaligenaceae</taxon>
        <taxon>Orrella</taxon>
    </lineage>
</organism>
<evidence type="ECO:0000313" key="2">
    <source>
        <dbReference type="EMBL" id="AWB34714.1"/>
    </source>
</evidence>
<proteinExistence type="predicted"/>
<accession>A0A2R4XLR4</accession>
<evidence type="ECO:0000259" key="1">
    <source>
        <dbReference type="Pfam" id="PF14082"/>
    </source>
</evidence>
<feature type="domain" description="Shedu protein SduA C-terminal" evidence="1">
    <location>
        <begin position="220"/>
        <end position="384"/>
    </location>
</feature>
<keyword evidence="3" id="KW-1185">Reference proteome</keyword>
<gene>
    <name evidence="2" type="ORF">DBV39_14410</name>
</gene>
<evidence type="ECO:0000313" key="3">
    <source>
        <dbReference type="Proteomes" id="UP000244571"/>
    </source>
</evidence>
<dbReference type="Proteomes" id="UP000244571">
    <property type="component" value="Chromosome"/>
</dbReference>
<sequence length="400" mass="47079">MIDFIRSGDHLLMIYVPERGADNWLVKPLEKKEDIPLSGRALHVRQEIYQPEFNDGDYGMDVCYRFCVGNLVDDYYQIDRRFLGIEYDLFIHHALKFRRSMFVAETNIPIFRGFNDYGFNALYVGGDHPDALPEEVFKEMLRQFPNTYELKKYARARVSSMLRSYIPIKEDHEAQYLKYRQRKKSAKGYQPQKVFACYETDKFALLVEKIEGMLVSADTYSESQWQAEILQVIQFLYPKYVCAFPEAPVMDSLAGKHRKIDFLLVDASGYVDAIEIKKPFSECLVTSNRYRDNHVPMRELSGTIMQLEKYLYHLSRWGQTGEERLNDRYSDQLPNELRIKIVNPSGMIIMGRDAALSPDQRTDFEVIRRKFRHVVEIMTYDDLLHRLKVIRAQFKCKVTL</sequence>
<name>A0A2R4XLR4_9BURK</name>
<dbReference type="KEGG" id="boz:DBV39_14410"/>
<reference evidence="2 3" key="1">
    <citation type="submission" date="2018-04" db="EMBL/GenBank/DDBJ databases">
        <title>Bordetella sp. HZ20 isolated from seawater.</title>
        <authorList>
            <person name="Sun C."/>
        </authorList>
    </citation>
    <scope>NUCLEOTIDE SEQUENCE [LARGE SCALE GENOMIC DNA]</scope>
    <source>
        <strain evidence="2 3">HZ20</strain>
    </source>
</reference>